<dbReference type="Proteomes" id="UP000324376">
    <property type="component" value="Unassembled WGS sequence"/>
</dbReference>
<gene>
    <name evidence="2" type="ORF">BD809_10362</name>
</gene>
<dbReference type="Gene3D" id="1.10.150.20">
    <property type="entry name" value="5' to 3' exonuclease, C-terminal subdomain"/>
    <property type="match status" value="1"/>
</dbReference>
<sequence>MGLELDIERIEGIGEVYAQALKENFIHTIRDLLFYQPAAIQRMVGNNATIDEASSWRAMAVLIQVNELTPQYAEALVRRNVSTIENVSNKKLGELETLFSEAESERLIPAVPTSAEITEMISDAVKLEHTGSYFGILSNSDLEPIENATLRLGNRSAMTDKYGRFMINKIPLGHNSSIYTFHDDYDNYVIQNPSLKLDQEVFAVHQVTVDDLEVARELDEYYGDVLPYQSRPAFTTKHHTQEQIRAYDIFFIQDFYDDGETVKLGSVNKAFIDGKIVVRTYRVALSEIPDGVERLDYLTRNSSTFAVAPKDYYGLLSAWRSLMKQEKDGLSPSSPEEAKAQFLKLIS</sequence>
<evidence type="ECO:0000259" key="1">
    <source>
        <dbReference type="Pfam" id="PF14229"/>
    </source>
</evidence>
<organism evidence="2 3">
    <name type="scientific">Aquimarina intermedia</name>
    <dbReference type="NCBI Taxonomy" id="350814"/>
    <lineage>
        <taxon>Bacteria</taxon>
        <taxon>Pseudomonadati</taxon>
        <taxon>Bacteroidota</taxon>
        <taxon>Flavobacteriia</taxon>
        <taxon>Flavobacteriales</taxon>
        <taxon>Flavobacteriaceae</taxon>
        <taxon>Aquimarina</taxon>
    </lineage>
</organism>
<feature type="domain" description="DUF4332" evidence="1">
    <location>
        <begin position="11"/>
        <end position="126"/>
    </location>
</feature>
<evidence type="ECO:0000313" key="3">
    <source>
        <dbReference type="Proteomes" id="UP000324376"/>
    </source>
</evidence>
<evidence type="ECO:0000313" key="2">
    <source>
        <dbReference type="EMBL" id="TYP75000.1"/>
    </source>
</evidence>
<comment type="caution">
    <text evidence="2">The sequence shown here is derived from an EMBL/GenBank/DDBJ whole genome shotgun (WGS) entry which is preliminary data.</text>
</comment>
<name>A0A5S5C9I8_9FLAO</name>
<reference evidence="2 3" key="1">
    <citation type="submission" date="2019-07" db="EMBL/GenBank/DDBJ databases">
        <title>Genomic Encyclopedia of Archaeal and Bacterial Type Strains, Phase II (KMG-II): from individual species to whole genera.</title>
        <authorList>
            <person name="Goeker M."/>
        </authorList>
    </citation>
    <scope>NUCLEOTIDE SEQUENCE [LARGE SCALE GENOMIC DNA]</scope>
    <source>
        <strain evidence="2 3">DSM 17527</strain>
    </source>
</reference>
<dbReference type="RefSeq" id="WP_148782005.1">
    <property type="nucleotide sequence ID" value="NZ_VNHU01000003.1"/>
</dbReference>
<proteinExistence type="predicted"/>
<protein>
    <submittedName>
        <fullName evidence="2">Uncharacterized protein DUF4332</fullName>
    </submittedName>
</protein>
<dbReference type="InterPro" id="IPR025567">
    <property type="entry name" value="DUF4332"/>
</dbReference>
<keyword evidence="3" id="KW-1185">Reference proteome</keyword>
<dbReference type="EMBL" id="VNHU01000003">
    <property type="protein sequence ID" value="TYP75000.1"/>
    <property type="molecule type" value="Genomic_DNA"/>
</dbReference>
<accession>A0A5S5C9I8</accession>
<dbReference type="Pfam" id="PF14229">
    <property type="entry name" value="DUF4332"/>
    <property type="match status" value="1"/>
</dbReference>
<dbReference type="AlphaFoldDB" id="A0A5S5C9I8"/>